<dbReference type="EMBL" id="WTYB01000001">
    <property type="protein sequence ID" value="MXP37382.1"/>
    <property type="molecule type" value="Genomic_DNA"/>
</dbReference>
<dbReference type="SUPFAM" id="SSF54427">
    <property type="entry name" value="NTF2-like"/>
    <property type="match status" value="2"/>
</dbReference>
<dbReference type="InterPro" id="IPR032710">
    <property type="entry name" value="NTF2-like_dom_sf"/>
</dbReference>
<dbReference type="GO" id="GO:0030638">
    <property type="term" value="P:polyketide metabolic process"/>
    <property type="evidence" value="ECO:0007669"/>
    <property type="project" value="InterPro"/>
</dbReference>
<dbReference type="PANTHER" id="PTHR38436">
    <property type="entry name" value="POLYKETIDE CYCLASE SNOAL-LIKE DOMAIN"/>
    <property type="match status" value="1"/>
</dbReference>
<dbReference type="Pfam" id="PF07366">
    <property type="entry name" value="SnoaL"/>
    <property type="match status" value="2"/>
</dbReference>
<proteinExistence type="predicted"/>
<accession>A0A6I4UES9</accession>
<protein>
    <recommendedName>
        <fullName evidence="3">Polyketide cyclase</fullName>
    </recommendedName>
</protein>
<dbReference type="Proteomes" id="UP000430021">
    <property type="component" value="Unassembled WGS sequence"/>
</dbReference>
<evidence type="ECO:0000313" key="2">
    <source>
        <dbReference type="Proteomes" id="UP000430021"/>
    </source>
</evidence>
<evidence type="ECO:0008006" key="3">
    <source>
        <dbReference type="Google" id="ProtNLM"/>
    </source>
</evidence>
<gene>
    <name evidence="1" type="ORF">GRI59_01985</name>
</gene>
<dbReference type="AlphaFoldDB" id="A0A6I4UES9"/>
<dbReference type="PANTHER" id="PTHR38436:SF1">
    <property type="entry name" value="ESTER CYCLASE"/>
    <property type="match status" value="1"/>
</dbReference>
<organism evidence="1 2">
    <name type="scientific">Erythrobacter ramosus</name>
    <dbReference type="NCBI Taxonomy" id="35811"/>
    <lineage>
        <taxon>Bacteria</taxon>
        <taxon>Pseudomonadati</taxon>
        <taxon>Pseudomonadota</taxon>
        <taxon>Alphaproteobacteria</taxon>
        <taxon>Sphingomonadales</taxon>
        <taxon>Erythrobacteraceae</taxon>
        <taxon>Erythrobacter/Porphyrobacter group</taxon>
        <taxon>Erythrobacter</taxon>
    </lineage>
</organism>
<reference evidence="1 2" key="1">
    <citation type="submission" date="2019-12" db="EMBL/GenBank/DDBJ databases">
        <title>Genomic-based taxomic classification of the family Erythrobacteraceae.</title>
        <authorList>
            <person name="Xu L."/>
        </authorList>
    </citation>
    <scope>NUCLEOTIDE SEQUENCE [LARGE SCALE GENOMIC DNA]</scope>
    <source>
        <strain evidence="1 2">JCM 10282</strain>
    </source>
</reference>
<dbReference type="InterPro" id="IPR009959">
    <property type="entry name" value="Cyclase_SnoaL-like"/>
</dbReference>
<comment type="caution">
    <text evidence="1">The sequence shown here is derived from an EMBL/GenBank/DDBJ whole genome shotgun (WGS) entry which is preliminary data.</text>
</comment>
<evidence type="ECO:0000313" key="1">
    <source>
        <dbReference type="EMBL" id="MXP37382.1"/>
    </source>
</evidence>
<dbReference type="Gene3D" id="3.10.450.50">
    <property type="match status" value="2"/>
</dbReference>
<name>A0A6I4UES9_9SPHN</name>
<sequence length="357" mass="38193">MTANAKYPFIVATGGESSVAFQRVDCDAAKRKVDAGLARLAACGAADLAAAAAEIFAPDCRFHIAHPFNELDGLDAGIASFFAPVKHAFHHCSRTHAIVAAGEFAGAVMVAVMGHYRGTFTHDLAGIPANHKPVWLRFGEIHRIESGRIAESWMLPDMLDLVRQAGLWPLAPSLGAEGMWPAPGGNARALSPVDAEAGRTSFDLVLAMHAALGTFDGHTLDSMDLAPYWTPDFAWYGSAGIGTSLGLDGFRTVHQIPFLTAFPDRRGGQHVGRIGDGEFVVTGGWPSVTATHTGDGFLGMPATGRRVGMRVMDFYRCENGLIAENWVPLDITHLLLQMGYDVFGRIAHLCGDPRTSL</sequence>